<dbReference type="AlphaFoldDB" id="A0A372EJP1"/>
<feature type="domain" description="Metallo-beta-lactamase" evidence="1">
    <location>
        <begin position="30"/>
        <end position="215"/>
    </location>
</feature>
<proteinExistence type="predicted"/>
<accession>A0A372EJP1</accession>
<dbReference type="InterPro" id="IPR001279">
    <property type="entry name" value="Metallo-B-lactamas"/>
</dbReference>
<protein>
    <submittedName>
        <fullName evidence="2">MBL fold metallo-hydrolase</fullName>
    </submittedName>
</protein>
<gene>
    <name evidence="2" type="ORF">DY262_08990</name>
</gene>
<reference evidence="2 3" key="1">
    <citation type="submission" date="2018-08" db="EMBL/GenBank/DDBJ databases">
        <title>Hydrogenophaga sp. LA-38 isolated from sludge.</title>
        <authorList>
            <person name="Im W.-T."/>
        </authorList>
    </citation>
    <scope>NUCLEOTIDE SEQUENCE [LARGE SCALE GENOMIC DNA]</scope>
    <source>
        <strain evidence="2 3">LA-38</strain>
    </source>
</reference>
<keyword evidence="3" id="KW-1185">Reference proteome</keyword>
<sequence length="318" mass="34586">MAHAPILAHPAPDEPLAALGIQVLERGWLSANSVVMRTEAGGLVVDTGYASHARQTVALIRQALDGQTLAQVVNTHLHSDHCGGNAALLEAWPAARVAIPPGQASAVRHWDPVALTYTPTGQFCPRFDYDELLWPGGRLRAGALRWDVRSAPGHDPHAVLLHEPEHGVLISGDALWGNGFGVVFPELDGVDAFEEVGATLDLIEALAPSTVIPGHGPVFRGEEVGIALARARSRLDQFRRDPAKHRSHALKVLVKFKMLEWQRVELAQLQSWFAASDYFLRIARMDHPGTPSEVLDMLLADLSRVQALAMDGAWVCNR</sequence>
<organism evidence="2 3">
    <name type="scientific">Hydrogenophaga borbori</name>
    <dbReference type="NCBI Taxonomy" id="2294117"/>
    <lineage>
        <taxon>Bacteria</taxon>
        <taxon>Pseudomonadati</taxon>
        <taxon>Pseudomonadota</taxon>
        <taxon>Betaproteobacteria</taxon>
        <taxon>Burkholderiales</taxon>
        <taxon>Comamonadaceae</taxon>
        <taxon>Hydrogenophaga</taxon>
    </lineage>
</organism>
<evidence type="ECO:0000259" key="1">
    <source>
        <dbReference type="SMART" id="SM00849"/>
    </source>
</evidence>
<dbReference type="Pfam" id="PF00753">
    <property type="entry name" value="Lactamase_B"/>
    <property type="match status" value="1"/>
</dbReference>
<dbReference type="SUPFAM" id="SSF56281">
    <property type="entry name" value="Metallo-hydrolase/oxidoreductase"/>
    <property type="match status" value="1"/>
</dbReference>
<dbReference type="CDD" id="cd06262">
    <property type="entry name" value="metallo-hydrolase-like_MBL-fold"/>
    <property type="match status" value="1"/>
</dbReference>
<dbReference type="GO" id="GO:0016787">
    <property type="term" value="F:hydrolase activity"/>
    <property type="evidence" value="ECO:0007669"/>
    <property type="project" value="UniProtKB-KW"/>
</dbReference>
<dbReference type="SMART" id="SM00849">
    <property type="entry name" value="Lactamase_B"/>
    <property type="match status" value="1"/>
</dbReference>
<dbReference type="RefSeq" id="WP_116958592.1">
    <property type="nucleotide sequence ID" value="NZ_QVLS01000005.1"/>
</dbReference>
<dbReference type="PANTHER" id="PTHR42951">
    <property type="entry name" value="METALLO-BETA-LACTAMASE DOMAIN-CONTAINING"/>
    <property type="match status" value="1"/>
</dbReference>
<dbReference type="Gene3D" id="3.60.15.10">
    <property type="entry name" value="Ribonuclease Z/Hydroxyacylglutathione hydrolase-like"/>
    <property type="match status" value="1"/>
</dbReference>
<evidence type="ECO:0000313" key="2">
    <source>
        <dbReference type="EMBL" id="RFP79118.1"/>
    </source>
</evidence>
<name>A0A372EJP1_9BURK</name>
<comment type="caution">
    <text evidence="2">The sequence shown here is derived from an EMBL/GenBank/DDBJ whole genome shotgun (WGS) entry which is preliminary data.</text>
</comment>
<dbReference type="Proteomes" id="UP000261931">
    <property type="component" value="Unassembled WGS sequence"/>
</dbReference>
<keyword evidence="2" id="KW-0378">Hydrolase</keyword>
<dbReference type="InterPro" id="IPR036866">
    <property type="entry name" value="RibonucZ/Hydroxyglut_hydro"/>
</dbReference>
<dbReference type="InterPro" id="IPR050855">
    <property type="entry name" value="NDM-1-like"/>
</dbReference>
<evidence type="ECO:0000313" key="3">
    <source>
        <dbReference type="Proteomes" id="UP000261931"/>
    </source>
</evidence>
<dbReference type="EMBL" id="QVLS01000005">
    <property type="protein sequence ID" value="RFP79118.1"/>
    <property type="molecule type" value="Genomic_DNA"/>
</dbReference>